<dbReference type="Pfam" id="PF17782">
    <property type="entry name" value="WHD_DprA"/>
    <property type="match status" value="1"/>
</dbReference>
<dbReference type="Proteomes" id="UP001409585">
    <property type="component" value="Unassembled WGS sequence"/>
</dbReference>
<dbReference type="Gene3D" id="1.10.10.10">
    <property type="entry name" value="Winged helix-like DNA-binding domain superfamily/Winged helix DNA-binding domain"/>
    <property type="match status" value="1"/>
</dbReference>
<dbReference type="GO" id="GO:0009294">
    <property type="term" value="P:DNA-mediated transformation"/>
    <property type="evidence" value="ECO:0007669"/>
    <property type="project" value="InterPro"/>
</dbReference>
<dbReference type="Pfam" id="PF02481">
    <property type="entry name" value="DNA_processg_A"/>
    <property type="match status" value="1"/>
</dbReference>
<sequence length="377" mass="40066">MTTPHTSQQRAALALQFSKAPSPAKLYHALRRHGSAEQLIQHPSELKPLIASSHWPALAEFIDRGESSALAQRALATLNSVAELQGQLVVLGSDDYPQLLARAHDAPAILYVRGNVNALHIPAIALVGARHCTAQGSENAERFAAELAAGGFCIVSGLAAGIDGRAHLGALRGNGTTVAVMATGLDQVYPARHRKLAEDILANEGALITELPLGSKPLRAHFPQRNRIISGLSLGVLVVEAKVKSGSLITARTAANQDREVFAIPGSIHNPVVKGCHQLIKNGAKLVECTDDIMEELGGMLALKQRELDLNQANPNNPPDCSEEQAQILQALAHDAKNLDQLAASTGLNIDQLMIEVLNLELAGVVAQTDGQIERIF</sequence>
<dbReference type="NCBIfam" id="TIGR00732">
    <property type="entry name" value="dprA"/>
    <property type="match status" value="1"/>
</dbReference>
<protein>
    <submittedName>
        <fullName evidence="4">DNA-processing protein DprA</fullName>
    </submittedName>
</protein>
<accession>A0AAV3U8Z4</accession>
<evidence type="ECO:0000313" key="4">
    <source>
        <dbReference type="EMBL" id="GAA4957870.1"/>
    </source>
</evidence>
<dbReference type="AlphaFoldDB" id="A0AAV3U8Z4"/>
<reference evidence="5" key="1">
    <citation type="journal article" date="2019" name="Int. J. Syst. Evol. Microbiol.">
        <title>The Global Catalogue of Microorganisms (GCM) 10K type strain sequencing project: providing services to taxonomists for standard genome sequencing and annotation.</title>
        <authorList>
            <consortium name="The Broad Institute Genomics Platform"/>
            <consortium name="The Broad Institute Genome Sequencing Center for Infectious Disease"/>
            <person name="Wu L."/>
            <person name="Ma J."/>
        </authorList>
    </citation>
    <scope>NUCLEOTIDE SEQUENCE [LARGE SCALE GENOMIC DNA]</scope>
    <source>
        <strain evidence="5">JCM 19134</strain>
    </source>
</reference>
<comment type="similarity">
    <text evidence="1">Belongs to the DprA/Smf family.</text>
</comment>
<dbReference type="SUPFAM" id="SSF102405">
    <property type="entry name" value="MCP/YpsA-like"/>
    <property type="match status" value="1"/>
</dbReference>
<feature type="domain" description="DprA winged helix" evidence="3">
    <location>
        <begin position="314"/>
        <end position="372"/>
    </location>
</feature>
<dbReference type="InterPro" id="IPR036388">
    <property type="entry name" value="WH-like_DNA-bd_sf"/>
</dbReference>
<proteinExistence type="inferred from homology"/>
<evidence type="ECO:0000259" key="3">
    <source>
        <dbReference type="Pfam" id="PF17782"/>
    </source>
</evidence>
<dbReference type="RefSeq" id="WP_345427189.1">
    <property type="nucleotide sequence ID" value="NZ_AP031496.1"/>
</dbReference>
<evidence type="ECO:0000256" key="1">
    <source>
        <dbReference type="ARBA" id="ARBA00006525"/>
    </source>
</evidence>
<evidence type="ECO:0000313" key="5">
    <source>
        <dbReference type="Proteomes" id="UP001409585"/>
    </source>
</evidence>
<comment type="caution">
    <text evidence="4">The sequence shown here is derived from an EMBL/GenBank/DDBJ whole genome shotgun (WGS) entry which is preliminary data.</text>
</comment>
<dbReference type="InterPro" id="IPR003488">
    <property type="entry name" value="DprA"/>
</dbReference>
<organism evidence="4 5">
    <name type="scientific">Halioxenophilus aromaticivorans</name>
    <dbReference type="NCBI Taxonomy" id="1306992"/>
    <lineage>
        <taxon>Bacteria</taxon>
        <taxon>Pseudomonadati</taxon>
        <taxon>Pseudomonadota</taxon>
        <taxon>Gammaproteobacteria</taxon>
        <taxon>Alteromonadales</taxon>
        <taxon>Alteromonadaceae</taxon>
        <taxon>Halioxenophilus</taxon>
    </lineage>
</organism>
<dbReference type="PANTHER" id="PTHR43022">
    <property type="entry name" value="PROTEIN SMF"/>
    <property type="match status" value="1"/>
</dbReference>
<feature type="domain" description="Smf/DprA SLOG" evidence="2">
    <location>
        <begin position="88"/>
        <end position="297"/>
    </location>
</feature>
<dbReference type="EMBL" id="BAABLX010000075">
    <property type="protein sequence ID" value="GAA4957870.1"/>
    <property type="molecule type" value="Genomic_DNA"/>
</dbReference>
<name>A0AAV3U8Z4_9ALTE</name>
<dbReference type="InterPro" id="IPR057666">
    <property type="entry name" value="DrpA_SLOG"/>
</dbReference>
<dbReference type="PANTHER" id="PTHR43022:SF1">
    <property type="entry name" value="PROTEIN SMF"/>
    <property type="match status" value="1"/>
</dbReference>
<dbReference type="InterPro" id="IPR041614">
    <property type="entry name" value="DprA_WH"/>
</dbReference>
<dbReference type="Gene3D" id="3.40.50.450">
    <property type="match status" value="1"/>
</dbReference>
<gene>
    <name evidence="4" type="primary">dprA</name>
    <name evidence="4" type="ORF">GCM10025791_43030</name>
</gene>
<evidence type="ECO:0000259" key="2">
    <source>
        <dbReference type="Pfam" id="PF02481"/>
    </source>
</evidence>
<keyword evidence="5" id="KW-1185">Reference proteome</keyword>